<evidence type="ECO:0000313" key="2">
    <source>
        <dbReference type="Proteomes" id="UP000192445"/>
    </source>
</evidence>
<dbReference type="AlphaFoldDB" id="A0A1V0U9B2"/>
<organism evidence="1 2">
    <name type="scientific">Streptomyces violaceoruber</name>
    <dbReference type="NCBI Taxonomy" id="1935"/>
    <lineage>
        <taxon>Bacteria</taxon>
        <taxon>Bacillati</taxon>
        <taxon>Actinomycetota</taxon>
        <taxon>Actinomycetes</taxon>
        <taxon>Kitasatosporales</taxon>
        <taxon>Streptomycetaceae</taxon>
        <taxon>Streptomyces</taxon>
        <taxon>Streptomyces violaceoruber group</taxon>
    </lineage>
</organism>
<gene>
    <name evidence="1" type="ORF">B1H20_10765</name>
</gene>
<protein>
    <submittedName>
        <fullName evidence="1">Uncharacterized protein</fullName>
    </submittedName>
</protein>
<dbReference type="KEGG" id="svu:B1H20_10765"/>
<dbReference type="RefSeq" id="WP_030193494.1">
    <property type="nucleotide sequence ID" value="NZ_CP020570.1"/>
</dbReference>
<reference evidence="1 2" key="1">
    <citation type="submission" date="2017-03" db="EMBL/GenBank/DDBJ databases">
        <title>Complete Genome Sequence of a natural compounds producer, Streptomyces violaceus S21.</title>
        <authorList>
            <person name="Zhong C."/>
            <person name="Zhao Z."/>
            <person name="Fu J."/>
            <person name="Zong G."/>
            <person name="Qin R."/>
            <person name="Cao G."/>
        </authorList>
    </citation>
    <scope>NUCLEOTIDE SEQUENCE [LARGE SCALE GENOMIC DNA]</scope>
    <source>
        <strain evidence="1 2">S21</strain>
    </source>
</reference>
<name>A0A1V0U9B2_STRVN</name>
<proteinExistence type="predicted"/>
<evidence type="ECO:0000313" key="1">
    <source>
        <dbReference type="EMBL" id="ARF61835.1"/>
    </source>
</evidence>
<dbReference type="EMBL" id="CP020570">
    <property type="protein sequence ID" value="ARF61835.1"/>
    <property type="molecule type" value="Genomic_DNA"/>
</dbReference>
<sequence length="114" mass="12114">MNEPTHHTTYNGPVFHQTGAQNIGINHGYAVMSQDPELRAAVAELTARLNEISGHLSAEQVRTVEETLPVLALDREAMAQRGLTLARISQIANALGPVAQPVADALGRVLGLLG</sequence>
<accession>A0A1V0U9B2</accession>
<dbReference type="Proteomes" id="UP000192445">
    <property type="component" value="Chromosome"/>
</dbReference>
<dbReference type="OrthoDB" id="4234788at2"/>